<evidence type="ECO:0000256" key="2">
    <source>
        <dbReference type="ARBA" id="ARBA00011044"/>
    </source>
</evidence>
<dbReference type="InterPro" id="IPR010095">
    <property type="entry name" value="Cas12f1-like_TNB"/>
</dbReference>
<dbReference type="EMBL" id="CP003654">
    <property type="protein sequence ID" value="AFZ37968.1"/>
    <property type="molecule type" value="Genomic_DNA"/>
</dbReference>
<dbReference type="PATRIC" id="fig|111780.3.peg.4660"/>
<dbReference type="PANTHER" id="PTHR30405:SF25">
    <property type="entry name" value="RNA-GUIDED DNA ENDONUCLEASE INSQ-RELATED"/>
    <property type="match status" value="1"/>
</dbReference>
<keyword evidence="12" id="KW-0614">Plasmid</keyword>
<evidence type="ECO:0000256" key="5">
    <source>
        <dbReference type="ARBA" id="ARBA00022833"/>
    </source>
</evidence>
<sequence>MITWKTELDFNNKQKTLAKKHAGVRRHSWNWGLSIIKDEIENKSKWSSAIDLHKKLVAEVKSVNDWYYEVSKCSPQQALRDLVVARDRWKKKIAKFPRFKKKGIKDSFYLEGNIQISKNRIKLPIFGWVKTYEKMPVMRAKNCVISCRAGRWFIAFKIEAEKLPISNKPQQVVGVDLGIKALATLSTGFQVDSPKHYKQADKKLKRLQRKLSRQVKGSKNREKTKLRIAKQHYRVASIRQDILHKLTSYLTKNHGEVVTEDLKVSNMLKNHNLARAIANGGFYEFKRQVAYKSNWYRTVHTTIGTFYPSSKTCSSCGAIKKTLKLSERVFNCPCGFSCDRDLNASYNLANLAVSSTVTVCGQSRLQKLRFQ</sequence>
<organism evidence="12 13">
    <name type="scientific">Stanieria cyanosphaera (strain ATCC 29371 / PCC 7437)</name>
    <dbReference type="NCBI Taxonomy" id="111780"/>
    <lineage>
        <taxon>Bacteria</taxon>
        <taxon>Bacillati</taxon>
        <taxon>Cyanobacteriota</taxon>
        <taxon>Cyanophyceae</taxon>
        <taxon>Pleurocapsales</taxon>
        <taxon>Dermocarpellaceae</taxon>
        <taxon>Stanieria</taxon>
    </lineage>
</organism>
<feature type="domain" description="Cas12f1-like TNB" evidence="9">
    <location>
        <begin position="282"/>
        <end position="348"/>
    </location>
</feature>
<dbReference type="EMBL" id="CP003654">
    <property type="protein sequence ID" value="AFZ38073.1"/>
    <property type="molecule type" value="Genomic_DNA"/>
</dbReference>
<dbReference type="HOGENOM" id="CLU_032903_0_2_3"/>
<comment type="similarity">
    <text evidence="1">In the C-terminal section; belongs to the transposase 35 family.</text>
</comment>
<keyword evidence="13" id="KW-1185">Reference proteome</keyword>
<reference evidence="13" key="2">
    <citation type="journal article" date="2013" name="Proc. Natl. Acad. Sci. U.S.A.">
        <title>Improving the coverage of the cyanobacterial phylum using diversity-driven genome sequencing.</title>
        <authorList>
            <person name="Shih P.M."/>
            <person name="Wu D."/>
            <person name="Latifi A."/>
            <person name="Axen S.D."/>
            <person name="Fewer D.P."/>
            <person name="Talla E."/>
            <person name="Calteau A."/>
            <person name="Cai F."/>
            <person name="Tandeau de Marsac N."/>
            <person name="Rippka R."/>
            <person name="Herdman M."/>
            <person name="Sivonen K."/>
            <person name="Coursin T."/>
            <person name="Laurent T."/>
            <person name="Goodwin L."/>
            <person name="Nolan M."/>
            <person name="Davenport K.W."/>
            <person name="Han C.S."/>
            <person name="Rubin E.M."/>
            <person name="Eisen J.A."/>
            <person name="Woyke T."/>
            <person name="Gugger M."/>
            <person name="Kerfeld C.A."/>
        </authorList>
    </citation>
    <scope>NUCLEOTIDE SEQUENCE [LARGE SCALE GENOMIC DNA]</scope>
    <source>
        <strain evidence="13">ATCC 29371 / PCC 7437</strain>
        <plasmid evidence="13">Plasmid pSTA7437.01</plasmid>
    </source>
</reference>
<evidence type="ECO:0000256" key="1">
    <source>
        <dbReference type="ARBA" id="ARBA00008761"/>
    </source>
</evidence>
<dbReference type="GO" id="GO:0032196">
    <property type="term" value="P:transposition"/>
    <property type="evidence" value="ECO:0007669"/>
    <property type="project" value="UniProtKB-KW"/>
</dbReference>
<dbReference type="InterPro" id="IPR021027">
    <property type="entry name" value="Transposase_put_HTH"/>
</dbReference>
<dbReference type="Pfam" id="PF01385">
    <property type="entry name" value="OrfB_IS605"/>
    <property type="match status" value="1"/>
</dbReference>
<evidence type="ECO:0000256" key="4">
    <source>
        <dbReference type="ARBA" id="ARBA00022723"/>
    </source>
</evidence>
<dbReference type="RefSeq" id="WP_015211881.1">
    <property type="nucleotide sequence ID" value="NC_019765.1"/>
</dbReference>
<name>K9Y000_STAC7</name>
<evidence type="ECO:0000313" key="12">
    <source>
        <dbReference type="EMBL" id="AFZ38073.1"/>
    </source>
</evidence>
<keyword evidence="3" id="KW-0815">Transposition</keyword>
<keyword evidence="6" id="KW-0238">DNA-binding</keyword>
<evidence type="ECO:0000313" key="11">
    <source>
        <dbReference type="EMBL" id="AFZ37968.1"/>
    </source>
</evidence>
<dbReference type="Proteomes" id="UP000010473">
    <property type="component" value="Plasmid pSTA7437.01"/>
</dbReference>
<evidence type="ECO:0000256" key="7">
    <source>
        <dbReference type="ARBA" id="ARBA00023172"/>
    </source>
</evidence>
<keyword evidence="4" id="KW-0479">Metal-binding</keyword>
<dbReference type="KEGG" id="scs:Sta7437_4615"/>
<feature type="domain" description="Probable transposase IS891/IS1136/IS1341" evidence="8">
    <location>
        <begin position="158"/>
        <end position="270"/>
    </location>
</feature>
<evidence type="ECO:0000259" key="8">
    <source>
        <dbReference type="Pfam" id="PF01385"/>
    </source>
</evidence>
<reference evidence="12" key="1">
    <citation type="submission" date="2012-06" db="EMBL/GenBank/DDBJ databases">
        <title>Finished plasmid 1 of genome of Stanieria cyanosphaera PCC 7437.</title>
        <authorList>
            <consortium name="US DOE Joint Genome Institute"/>
            <person name="Gugger M."/>
            <person name="Coursin T."/>
            <person name="Rippka R."/>
            <person name="Tandeau De Marsac N."/>
            <person name="Huntemann M."/>
            <person name="Wei C.-L."/>
            <person name="Han J."/>
            <person name="Detter J.C."/>
            <person name="Han C."/>
            <person name="Tapia R."/>
            <person name="Davenport K."/>
            <person name="Daligault H."/>
            <person name="Erkkila T."/>
            <person name="Gu W."/>
            <person name="Munk A.C.C."/>
            <person name="Teshima H."/>
            <person name="Xu Y."/>
            <person name="Chain P."/>
            <person name="Chen A."/>
            <person name="Krypides N."/>
            <person name="Mavromatis K."/>
            <person name="Markowitz V."/>
            <person name="Szeto E."/>
            <person name="Ivanova N."/>
            <person name="Mikhailova N."/>
            <person name="Ovchinnikova G."/>
            <person name="Pagani I."/>
            <person name="Pati A."/>
            <person name="Goodwin L."/>
            <person name="Peters L."/>
            <person name="Pitluck S."/>
            <person name="Woyke T."/>
            <person name="Kerfeld C."/>
        </authorList>
    </citation>
    <scope>NUCLEOTIDE SEQUENCE</scope>
    <source>
        <strain evidence="12">PCC 7437</strain>
        <plasmid evidence="12">pSTA7437.01</plasmid>
    </source>
</reference>
<dbReference type="Pfam" id="PF07282">
    <property type="entry name" value="Cas12f1-like_TNB"/>
    <property type="match status" value="1"/>
</dbReference>
<dbReference type="GO" id="GO:0046872">
    <property type="term" value="F:metal ion binding"/>
    <property type="evidence" value="ECO:0007669"/>
    <property type="project" value="UniProtKB-KW"/>
</dbReference>
<dbReference type="GO" id="GO:0003677">
    <property type="term" value="F:DNA binding"/>
    <property type="evidence" value="ECO:0007669"/>
    <property type="project" value="UniProtKB-KW"/>
</dbReference>
<geneLocation type="plasmid" evidence="12 13">
    <name>pSTA7437.01</name>
</geneLocation>
<dbReference type="OrthoDB" id="443538at2"/>
<dbReference type="KEGG" id="scs:Sta7437_4505"/>
<evidence type="ECO:0000313" key="13">
    <source>
        <dbReference type="Proteomes" id="UP000010473"/>
    </source>
</evidence>
<evidence type="ECO:0000259" key="9">
    <source>
        <dbReference type="Pfam" id="PF07282"/>
    </source>
</evidence>
<keyword evidence="7" id="KW-0233">DNA recombination</keyword>
<dbReference type="PANTHER" id="PTHR30405">
    <property type="entry name" value="TRANSPOSASE"/>
    <property type="match status" value="1"/>
</dbReference>
<dbReference type="GO" id="GO:0006310">
    <property type="term" value="P:DNA recombination"/>
    <property type="evidence" value="ECO:0007669"/>
    <property type="project" value="UniProtKB-KW"/>
</dbReference>
<dbReference type="InterPro" id="IPR001959">
    <property type="entry name" value="Transposase"/>
</dbReference>
<comment type="similarity">
    <text evidence="2">In the N-terminal section; belongs to the transposase 2 family.</text>
</comment>
<gene>
    <name evidence="11" type="ordered locus">Sta7437_4505</name>
    <name evidence="12" type="ordered locus">Sta7437_4615</name>
</gene>
<dbReference type="Pfam" id="PF12323">
    <property type="entry name" value="HTH_OrfB_IS605"/>
    <property type="match status" value="1"/>
</dbReference>
<accession>K9Y000</accession>
<dbReference type="InterPro" id="IPR051399">
    <property type="entry name" value="RNA-guided_DNA_endo/Transpos"/>
</dbReference>
<dbReference type="NCBIfam" id="NF040570">
    <property type="entry name" value="guided_TnpB"/>
    <property type="match status" value="1"/>
</dbReference>
<proteinExistence type="inferred from homology"/>
<keyword evidence="5" id="KW-0862">Zinc</keyword>
<evidence type="ECO:0000259" key="10">
    <source>
        <dbReference type="Pfam" id="PF12323"/>
    </source>
</evidence>
<evidence type="ECO:0000256" key="6">
    <source>
        <dbReference type="ARBA" id="ARBA00023125"/>
    </source>
</evidence>
<feature type="domain" description="Transposase putative helix-turn-helix" evidence="10">
    <location>
        <begin position="5"/>
        <end position="43"/>
    </location>
</feature>
<dbReference type="AlphaFoldDB" id="K9Y000"/>
<evidence type="ECO:0000256" key="3">
    <source>
        <dbReference type="ARBA" id="ARBA00022578"/>
    </source>
</evidence>
<protein>
    <submittedName>
        <fullName evidence="12">Transposase, IS605 OrfB family</fullName>
    </submittedName>
</protein>